<keyword evidence="4" id="KW-1185">Reference proteome</keyword>
<keyword evidence="2" id="KW-0812">Transmembrane</keyword>
<name>A0A1Y1X2M1_9FUNG</name>
<feature type="transmembrane region" description="Helical" evidence="2">
    <location>
        <begin position="126"/>
        <end position="149"/>
    </location>
</feature>
<feature type="compositionally biased region" description="Basic and acidic residues" evidence="1">
    <location>
        <begin position="225"/>
        <end position="236"/>
    </location>
</feature>
<evidence type="ECO:0000313" key="4">
    <source>
        <dbReference type="Proteomes" id="UP000193498"/>
    </source>
</evidence>
<keyword evidence="2" id="KW-0472">Membrane</keyword>
<proteinExistence type="predicted"/>
<gene>
    <name evidence="3" type="ORF">K493DRAFT_293221</name>
</gene>
<feature type="transmembrane region" description="Helical" evidence="2">
    <location>
        <begin position="93"/>
        <end position="114"/>
    </location>
</feature>
<sequence length="236" mass="26272">MLTRTFYFILFLVFLGSYGLTINSLFSTSWIHFMQPANTPPGPRPSPFPGRTSVYYGLFHQCTIGGRCNSFPNSTNGDCQEPGFCILWNLARIAMILAAVIGSYLVIHLLGLVFGSSEKRQRGWKIVVFVLFVIALFQILGMAIIAHLFSTSTLFYVGTNYGSCFVLNIISWIVEVFSAGFLFVYSWKHSGVAQYEPIPENPADEHAPPAVEHTYTNPPAAVHSEASERSLQEETN</sequence>
<dbReference type="Gene3D" id="1.20.140.150">
    <property type="match status" value="1"/>
</dbReference>
<evidence type="ECO:0000313" key="3">
    <source>
        <dbReference type="EMBL" id="ORX80050.1"/>
    </source>
</evidence>
<feature type="region of interest" description="Disordered" evidence="1">
    <location>
        <begin position="198"/>
        <end position="236"/>
    </location>
</feature>
<comment type="caution">
    <text evidence="3">The sequence shown here is derived from an EMBL/GenBank/DDBJ whole genome shotgun (WGS) entry which is preliminary data.</text>
</comment>
<dbReference type="EMBL" id="MCFE01000758">
    <property type="protein sequence ID" value="ORX80050.1"/>
    <property type="molecule type" value="Genomic_DNA"/>
</dbReference>
<organism evidence="3 4">
    <name type="scientific">Basidiobolus meristosporus CBS 931.73</name>
    <dbReference type="NCBI Taxonomy" id="1314790"/>
    <lineage>
        <taxon>Eukaryota</taxon>
        <taxon>Fungi</taxon>
        <taxon>Fungi incertae sedis</taxon>
        <taxon>Zoopagomycota</taxon>
        <taxon>Entomophthoromycotina</taxon>
        <taxon>Basidiobolomycetes</taxon>
        <taxon>Basidiobolales</taxon>
        <taxon>Basidiobolaceae</taxon>
        <taxon>Basidiobolus</taxon>
    </lineage>
</organism>
<reference evidence="3 4" key="1">
    <citation type="submission" date="2016-07" db="EMBL/GenBank/DDBJ databases">
        <title>Pervasive Adenine N6-methylation of Active Genes in Fungi.</title>
        <authorList>
            <consortium name="DOE Joint Genome Institute"/>
            <person name="Mondo S.J."/>
            <person name="Dannebaum R.O."/>
            <person name="Kuo R.C."/>
            <person name="Labutti K."/>
            <person name="Haridas S."/>
            <person name="Kuo A."/>
            <person name="Salamov A."/>
            <person name="Ahrendt S.R."/>
            <person name="Lipzen A."/>
            <person name="Sullivan W."/>
            <person name="Andreopoulos W.B."/>
            <person name="Clum A."/>
            <person name="Lindquist E."/>
            <person name="Daum C."/>
            <person name="Ramamoorthy G.K."/>
            <person name="Gryganskyi A."/>
            <person name="Culley D."/>
            <person name="Magnuson J.K."/>
            <person name="James T.Y."/>
            <person name="O'Malley M.A."/>
            <person name="Stajich J.E."/>
            <person name="Spatafora J.W."/>
            <person name="Visel A."/>
            <person name="Grigoriev I.V."/>
        </authorList>
    </citation>
    <scope>NUCLEOTIDE SEQUENCE [LARGE SCALE GENOMIC DNA]</scope>
    <source>
        <strain evidence="3 4">CBS 931.73</strain>
    </source>
</reference>
<evidence type="ECO:0000256" key="2">
    <source>
        <dbReference type="SAM" id="Phobius"/>
    </source>
</evidence>
<dbReference type="InParanoid" id="A0A1Y1X2M1"/>
<dbReference type="Proteomes" id="UP000193498">
    <property type="component" value="Unassembled WGS sequence"/>
</dbReference>
<keyword evidence="2" id="KW-1133">Transmembrane helix</keyword>
<dbReference type="OrthoDB" id="61370at2759"/>
<accession>A0A1Y1X2M1</accession>
<dbReference type="AlphaFoldDB" id="A0A1Y1X2M1"/>
<protein>
    <submittedName>
        <fullName evidence="3">Uncharacterized protein</fullName>
    </submittedName>
</protein>
<feature type="transmembrane region" description="Helical" evidence="2">
    <location>
        <begin position="7"/>
        <end position="26"/>
    </location>
</feature>
<evidence type="ECO:0000256" key="1">
    <source>
        <dbReference type="SAM" id="MobiDB-lite"/>
    </source>
</evidence>
<feature type="transmembrane region" description="Helical" evidence="2">
    <location>
        <begin position="169"/>
        <end position="187"/>
    </location>
</feature>